<evidence type="ECO:0000313" key="2">
    <source>
        <dbReference type="EMBL" id="QEI07035.1"/>
    </source>
</evidence>
<dbReference type="PANTHER" id="PTHR13939">
    <property type="entry name" value="NICOTINAMIDE-NUCLEOTIDE AMIDOHYDROLASE PNCC"/>
    <property type="match status" value="1"/>
</dbReference>
<accession>A0A5C0AXY9</accession>
<dbReference type="InterPro" id="IPR036425">
    <property type="entry name" value="MoaB/Mog-like_dom_sf"/>
</dbReference>
<protein>
    <submittedName>
        <fullName evidence="2">Competence/damage-inducible protein A</fullName>
    </submittedName>
</protein>
<dbReference type="OrthoDB" id="9801454at2"/>
<dbReference type="Proteomes" id="UP000325161">
    <property type="component" value="Chromosome"/>
</dbReference>
<feature type="domain" description="MoaB/Mog" evidence="1">
    <location>
        <begin position="15"/>
        <end position="188"/>
    </location>
</feature>
<dbReference type="CDD" id="cd00885">
    <property type="entry name" value="cinA"/>
    <property type="match status" value="1"/>
</dbReference>
<organism evidence="2 3">
    <name type="scientific">Pigmentiphaga aceris</name>
    <dbReference type="NCBI Taxonomy" id="1940612"/>
    <lineage>
        <taxon>Bacteria</taxon>
        <taxon>Pseudomonadati</taxon>
        <taxon>Pseudomonadota</taxon>
        <taxon>Betaproteobacteria</taxon>
        <taxon>Burkholderiales</taxon>
        <taxon>Alcaligenaceae</taxon>
        <taxon>Pigmentiphaga</taxon>
    </lineage>
</organism>
<dbReference type="Gene3D" id="3.40.980.10">
    <property type="entry name" value="MoaB/Mog-like domain"/>
    <property type="match status" value="1"/>
</dbReference>
<dbReference type="InterPro" id="IPR001453">
    <property type="entry name" value="MoaB/Mog_dom"/>
</dbReference>
<dbReference type="SUPFAM" id="SSF53218">
    <property type="entry name" value="Molybdenum cofactor biosynthesis proteins"/>
    <property type="match status" value="1"/>
</dbReference>
<dbReference type="AlphaFoldDB" id="A0A5C0AXY9"/>
<reference evidence="2 3" key="1">
    <citation type="submission" date="2019-08" db="EMBL/GenBank/DDBJ databases">
        <title>Amphibian skin-associated Pigmentiphaga: genome sequence and occurrence across geography and hosts.</title>
        <authorList>
            <person name="Bletz M.C."/>
            <person name="Bunk B."/>
            <person name="Sproeer C."/>
            <person name="Biwer P."/>
            <person name="Reiter S."/>
            <person name="Rabemananjara F.C.E."/>
            <person name="Schulz S."/>
            <person name="Overmann J."/>
            <person name="Vences M."/>
        </authorList>
    </citation>
    <scope>NUCLEOTIDE SEQUENCE [LARGE SCALE GENOMIC DNA]</scope>
    <source>
        <strain evidence="2 3">Mada1488</strain>
    </source>
</reference>
<dbReference type="InterPro" id="IPR050101">
    <property type="entry name" value="CinA"/>
</dbReference>
<dbReference type="RefSeq" id="WP_148816082.1">
    <property type="nucleotide sequence ID" value="NZ_CP043046.1"/>
</dbReference>
<sequence>MSELNGRTAATRRIGLIIVGDEILSGRRKDAHFPKIVEMLGVRGLKLDWVEIHGDDREALVEAYRRSFARGDIVISCGGIGATPDDHTRQAVAAALGVPLALHPEAEALITERCVEMAAQGKGSADMSTPENQLRLKMGEFPAGCEIVPNPYNRIPGFFVQDHTFVPGFPVMAWPMLEWTLDTRYAALHHAVAHIEHSFLVFNLPESRIIDAMETVERQWPGVKAFSLPSVGGGGQGPHIELGVKGEPDAAALALRFIRDEAQRLGGTFQAA</sequence>
<name>A0A5C0AXY9_9BURK</name>
<dbReference type="PANTHER" id="PTHR13939:SF0">
    <property type="entry name" value="NMN AMIDOHYDROLASE-LIKE PROTEIN YFAY"/>
    <property type="match status" value="1"/>
</dbReference>
<gene>
    <name evidence="2" type="ORF">FXN63_15205</name>
</gene>
<evidence type="ECO:0000259" key="1">
    <source>
        <dbReference type="SMART" id="SM00852"/>
    </source>
</evidence>
<dbReference type="SMART" id="SM00852">
    <property type="entry name" value="MoCF_biosynth"/>
    <property type="match status" value="1"/>
</dbReference>
<dbReference type="EMBL" id="CP043046">
    <property type="protein sequence ID" value="QEI07035.1"/>
    <property type="molecule type" value="Genomic_DNA"/>
</dbReference>
<dbReference type="KEGG" id="pacr:FXN63_15205"/>
<evidence type="ECO:0000313" key="3">
    <source>
        <dbReference type="Proteomes" id="UP000325161"/>
    </source>
</evidence>
<keyword evidence="3" id="KW-1185">Reference proteome</keyword>
<proteinExistence type="predicted"/>
<dbReference type="Pfam" id="PF00994">
    <property type="entry name" value="MoCF_biosynth"/>
    <property type="match status" value="1"/>
</dbReference>